<dbReference type="InterPro" id="IPR029478">
    <property type="entry name" value="TM1586_NiRdase"/>
</dbReference>
<reference evidence="4 5" key="1">
    <citation type="submission" date="2022-04" db="EMBL/GenBank/DDBJ databases">
        <title>Complete genome of Methanothermobacter tenebrarum strain RMAS.</title>
        <authorList>
            <person name="Nakamura K."/>
            <person name="Oshima K."/>
            <person name="Hattori M."/>
            <person name="Kamagata Y."/>
            <person name="Takamizawa K."/>
        </authorList>
    </citation>
    <scope>NUCLEOTIDE SEQUENCE [LARGE SCALE GENOMIC DNA]</scope>
    <source>
        <strain evidence="4 5">RMAS</strain>
    </source>
</reference>
<dbReference type="Proteomes" id="UP000831817">
    <property type="component" value="Chromosome"/>
</dbReference>
<gene>
    <name evidence="4" type="ORF">MTTB_13050</name>
</gene>
<sequence>MKDLYPFIFKRKSIRRYKGPIKGRQLKKVHDLLDSLEPLTNGIGTEFQIISNDDVKTFIQRPAPHYIAAFSEKNKRAKVNVGFMLQQMDLRLSSMGIGSCWQGIPKLKSHVKSQLEFIILLAFGEPAEPLHRKHAEFKRKSLYEITDIKGMDRILEAVRLAPSAANNQPWFLKGEENMIHVYQKIPNILKVGFIGRWNPIDMGIALAHLKITLEHYGYKPKFEIYKNPPKLEKHEYIGTMKI</sequence>
<evidence type="ECO:0000313" key="4">
    <source>
        <dbReference type="EMBL" id="BDH79926.1"/>
    </source>
</evidence>
<dbReference type="Pfam" id="PF14512">
    <property type="entry name" value="TM1586_NiRdase"/>
    <property type="match status" value="1"/>
</dbReference>
<proteinExistence type="inferred from homology"/>
<dbReference type="RefSeq" id="WP_248564233.1">
    <property type="nucleotide sequence ID" value="NZ_AP025698.1"/>
</dbReference>
<dbReference type="Gene3D" id="3.40.109.30">
    <property type="entry name" value="putative nitroreductase (tm1586), domain 2"/>
    <property type="match status" value="1"/>
</dbReference>
<feature type="domain" description="Putative nitroreductase TM1586" evidence="3">
    <location>
        <begin position="3"/>
        <end position="212"/>
    </location>
</feature>
<dbReference type="EMBL" id="AP025698">
    <property type="protein sequence ID" value="BDH79926.1"/>
    <property type="molecule type" value="Genomic_DNA"/>
</dbReference>
<evidence type="ECO:0000256" key="1">
    <source>
        <dbReference type="ARBA" id="ARBA00007118"/>
    </source>
</evidence>
<keyword evidence="2" id="KW-0560">Oxidoreductase</keyword>
<dbReference type="InterPro" id="IPR000415">
    <property type="entry name" value="Nitroreductase-like"/>
</dbReference>
<organism evidence="4 5">
    <name type="scientific">Methanothermobacter tenebrarum</name>
    <dbReference type="NCBI Taxonomy" id="680118"/>
    <lineage>
        <taxon>Archaea</taxon>
        <taxon>Methanobacteriati</taxon>
        <taxon>Methanobacteriota</taxon>
        <taxon>Methanomada group</taxon>
        <taxon>Methanobacteria</taxon>
        <taxon>Methanobacteriales</taxon>
        <taxon>Methanobacteriaceae</taxon>
        <taxon>Methanothermobacter</taxon>
    </lineage>
</organism>
<evidence type="ECO:0000256" key="2">
    <source>
        <dbReference type="ARBA" id="ARBA00023002"/>
    </source>
</evidence>
<dbReference type="GeneID" id="71965833"/>
<accession>A0ABM7YEJ0</accession>
<evidence type="ECO:0000259" key="3">
    <source>
        <dbReference type="Pfam" id="PF14512"/>
    </source>
</evidence>
<protein>
    <submittedName>
        <fullName evidence="4">Nitroreductase</fullName>
    </submittedName>
</protein>
<name>A0ABM7YEJ0_9EURY</name>
<evidence type="ECO:0000313" key="5">
    <source>
        <dbReference type="Proteomes" id="UP000831817"/>
    </source>
</evidence>
<comment type="similarity">
    <text evidence="1">Belongs to the nitroreductase family.</text>
</comment>
<dbReference type="Gene3D" id="3.40.109.10">
    <property type="entry name" value="NADH Oxidase"/>
    <property type="match status" value="1"/>
</dbReference>
<keyword evidence="5" id="KW-1185">Reference proteome</keyword>
<dbReference type="SUPFAM" id="SSF55469">
    <property type="entry name" value="FMN-dependent nitroreductase-like"/>
    <property type="match status" value="1"/>
</dbReference>
<dbReference type="PANTHER" id="PTHR43673:SF10">
    <property type="entry name" value="NADH DEHYDROGENASE_NAD(P)H NITROREDUCTASE XCC3605-RELATED"/>
    <property type="match status" value="1"/>
</dbReference>
<dbReference type="PANTHER" id="PTHR43673">
    <property type="entry name" value="NAD(P)H NITROREDUCTASE YDGI-RELATED"/>
    <property type="match status" value="1"/>
</dbReference>